<accession>A0A433TP57</accession>
<dbReference type="InterPro" id="IPR001715">
    <property type="entry name" value="CH_dom"/>
</dbReference>
<evidence type="ECO:0000313" key="4">
    <source>
        <dbReference type="EMBL" id="RUS83369.1"/>
    </source>
</evidence>
<evidence type="ECO:0000259" key="3">
    <source>
        <dbReference type="PROSITE" id="PS50021"/>
    </source>
</evidence>
<feature type="region of interest" description="Disordered" evidence="2">
    <location>
        <begin position="1453"/>
        <end position="1546"/>
    </location>
</feature>
<dbReference type="InterPro" id="IPR013783">
    <property type="entry name" value="Ig-like_fold"/>
</dbReference>
<feature type="region of interest" description="Disordered" evidence="2">
    <location>
        <begin position="1599"/>
        <end position="1648"/>
    </location>
</feature>
<dbReference type="EMBL" id="RQTK01000246">
    <property type="protein sequence ID" value="RUS83369.1"/>
    <property type="molecule type" value="Genomic_DNA"/>
</dbReference>
<dbReference type="SMART" id="SM00033">
    <property type="entry name" value="CH"/>
    <property type="match status" value="1"/>
</dbReference>
<dbReference type="SMART" id="SM00557">
    <property type="entry name" value="IG_FLMN"/>
    <property type="match status" value="1"/>
</dbReference>
<dbReference type="OrthoDB" id="10012602at2759"/>
<dbReference type="InterPro" id="IPR001298">
    <property type="entry name" value="Filamin/ABP280_rpt"/>
</dbReference>
<dbReference type="Pfam" id="PF00307">
    <property type="entry name" value="CH"/>
    <property type="match status" value="1"/>
</dbReference>
<gene>
    <name evidence="4" type="ORF">EGW08_008872</name>
</gene>
<dbReference type="Gene3D" id="2.60.40.10">
    <property type="entry name" value="Immunoglobulins"/>
    <property type="match status" value="1"/>
</dbReference>
<dbReference type="STRING" id="188477.A0A433TP57"/>
<feature type="compositionally biased region" description="Polar residues" evidence="2">
    <location>
        <begin position="2190"/>
        <end position="2212"/>
    </location>
</feature>
<feature type="compositionally biased region" description="Polar residues" evidence="2">
    <location>
        <begin position="1382"/>
        <end position="1396"/>
    </location>
</feature>
<feature type="compositionally biased region" description="Polar residues" evidence="2">
    <location>
        <begin position="647"/>
        <end position="667"/>
    </location>
</feature>
<feature type="region of interest" description="Disordered" evidence="2">
    <location>
        <begin position="1380"/>
        <end position="1418"/>
    </location>
</feature>
<feature type="compositionally biased region" description="Basic and acidic residues" evidence="2">
    <location>
        <begin position="891"/>
        <end position="905"/>
    </location>
</feature>
<feature type="region of interest" description="Disordered" evidence="2">
    <location>
        <begin position="1119"/>
        <end position="1156"/>
    </location>
</feature>
<feature type="compositionally biased region" description="Polar residues" evidence="2">
    <location>
        <begin position="985"/>
        <end position="995"/>
    </location>
</feature>
<feature type="region of interest" description="Disordered" evidence="2">
    <location>
        <begin position="1078"/>
        <end position="1102"/>
    </location>
</feature>
<feature type="region of interest" description="Disordered" evidence="2">
    <location>
        <begin position="2188"/>
        <end position="2212"/>
    </location>
</feature>
<feature type="compositionally biased region" description="Basic residues" evidence="2">
    <location>
        <begin position="1487"/>
        <end position="1496"/>
    </location>
</feature>
<feature type="compositionally biased region" description="Basic and acidic residues" evidence="2">
    <location>
        <begin position="1990"/>
        <end position="1999"/>
    </location>
</feature>
<dbReference type="SUPFAM" id="SSF47576">
    <property type="entry name" value="Calponin-homology domain, CH-domain"/>
    <property type="match status" value="1"/>
</dbReference>
<dbReference type="InterPro" id="IPR014756">
    <property type="entry name" value="Ig_E-set"/>
</dbReference>
<feature type="region of interest" description="Disordered" evidence="2">
    <location>
        <begin position="476"/>
        <end position="609"/>
    </location>
</feature>
<organism evidence="4 5">
    <name type="scientific">Elysia chlorotica</name>
    <name type="common">Eastern emerald elysia</name>
    <name type="synonym">Sea slug</name>
    <dbReference type="NCBI Taxonomy" id="188477"/>
    <lineage>
        <taxon>Eukaryota</taxon>
        <taxon>Metazoa</taxon>
        <taxon>Spiralia</taxon>
        <taxon>Lophotrochozoa</taxon>
        <taxon>Mollusca</taxon>
        <taxon>Gastropoda</taxon>
        <taxon>Heterobranchia</taxon>
        <taxon>Euthyneura</taxon>
        <taxon>Panpulmonata</taxon>
        <taxon>Sacoglossa</taxon>
        <taxon>Placobranchoidea</taxon>
        <taxon>Plakobranchidae</taxon>
        <taxon>Elysia</taxon>
    </lineage>
</organism>
<feature type="repeat" description="Filamin" evidence="1">
    <location>
        <begin position="241"/>
        <end position="395"/>
    </location>
</feature>
<feature type="compositionally biased region" description="Polar residues" evidence="2">
    <location>
        <begin position="539"/>
        <end position="576"/>
    </location>
</feature>
<feature type="region of interest" description="Disordered" evidence="2">
    <location>
        <begin position="1208"/>
        <end position="1308"/>
    </location>
</feature>
<dbReference type="SUPFAM" id="SSF81296">
    <property type="entry name" value="E set domains"/>
    <property type="match status" value="1"/>
</dbReference>
<dbReference type="Proteomes" id="UP000271974">
    <property type="component" value="Unassembled WGS sequence"/>
</dbReference>
<comment type="caution">
    <text evidence="4">The sequence shown here is derived from an EMBL/GenBank/DDBJ whole genome shotgun (WGS) entry which is preliminary data.</text>
</comment>
<evidence type="ECO:0000313" key="5">
    <source>
        <dbReference type="Proteomes" id="UP000271974"/>
    </source>
</evidence>
<name>A0A433TP57_ELYCH</name>
<dbReference type="PROSITE" id="PS50021">
    <property type="entry name" value="CH"/>
    <property type="match status" value="1"/>
</dbReference>
<feature type="domain" description="Calponin-homology (CH)" evidence="3">
    <location>
        <begin position="119"/>
        <end position="227"/>
    </location>
</feature>
<feature type="compositionally biased region" description="Low complexity" evidence="2">
    <location>
        <begin position="951"/>
        <end position="964"/>
    </location>
</feature>
<feature type="region of interest" description="Disordered" evidence="2">
    <location>
        <begin position="1564"/>
        <end position="1583"/>
    </location>
</feature>
<feature type="region of interest" description="Disordered" evidence="2">
    <location>
        <begin position="1022"/>
        <end position="1064"/>
    </location>
</feature>
<dbReference type="InterPro" id="IPR036872">
    <property type="entry name" value="CH_dom_sf"/>
</dbReference>
<feature type="compositionally biased region" description="Acidic residues" evidence="2">
    <location>
        <begin position="1607"/>
        <end position="1617"/>
    </location>
</feature>
<dbReference type="Gene3D" id="1.10.418.10">
    <property type="entry name" value="Calponin-like domain"/>
    <property type="match status" value="1"/>
</dbReference>
<feature type="compositionally biased region" description="Basic and acidic residues" evidence="2">
    <location>
        <begin position="1268"/>
        <end position="1299"/>
    </location>
</feature>
<feature type="region of interest" description="Disordered" evidence="2">
    <location>
        <begin position="1742"/>
        <end position="1786"/>
    </location>
</feature>
<feature type="region of interest" description="Disordered" evidence="2">
    <location>
        <begin position="635"/>
        <end position="699"/>
    </location>
</feature>
<feature type="compositionally biased region" description="Polar residues" evidence="2">
    <location>
        <begin position="1619"/>
        <end position="1648"/>
    </location>
</feature>
<feature type="compositionally biased region" description="Polar residues" evidence="2">
    <location>
        <begin position="2000"/>
        <end position="2010"/>
    </location>
</feature>
<feature type="compositionally biased region" description="Low complexity" evidence="2">
    <location>
        <begin position="774"/>
        <end position="786"/>
    </location>
</feature>
<sequence length="2251" mass="245614">MTRRGEGEAVADAGTRRHGNSFFRVKGHILSQGTPSRNEAAKSYHDIYQSSGLRLSDILSAARYALWCLVRALLDLWYLNPVYLVQRRWRQLHPLNTRMALSVRPRLIDLATDFFLSDERRKRQLLSWAKSMLPWVGDEDLFDFTASWQDGIVLCALVETLSPGACPRFNLLKPHQRVNNCRLGITLAQKYLQVAQVPLSPEEMAIADDGCEVKICHLVQLLKWKYQKQGSKPIPFGNGGVEEPAPCKCYARGTGLRAGIVGRRTKFNILSDAVTRLSLQIEIRGPNNEFNKEKIVSMYAGSTSKYGGHVISTSASALMEDDGKTKVIEDGAGHSFIRQRSLEEDAGHLVIPFDCQCVGEGRFLVSYIPRSAGTHHISVLQQGGHVQGSPFEVKVSDWVNSWNLVPKPRVVPFDMLQTIEERPTDTLKPSSAQTTDRIRKKLSQVVHVSKQLTMMKRRVLKKVITKRGGEEIICEVTPSPTLSRQSSVDFSDVSDDDKRKAGSRSISQESAKNSGATDKLSISGPEKAPKLRKSPVRTVKSSQASGSTRPASLRSENVPSNNEDKSNSGNTTSGDNFASIVSLAMQTASGVRPHDKTPSSQEEQIPCPIKLEVTQYDTESDGNCSDAKTRTIAGAGNTKLENDSSKDQSPQSESLKSVSDVFTSDSNRPAVAYNPRALCSKRPPSLNSTKSTSSSLSSFDKLPCTEVASILNIPSIPPETSEPDASIATTDPRVKLYITGAQAPRAEESKPKFTASNIVGTFLHTLSQGKKSGLAKSASLPLPSSKPNQPPNLVHVRGDSDAQDLVSPGSGQLDLNPPDVEGESTISQLQHMKQRTMSLSSQSSSSSHATRNPSRNVSPSPSRNVSPPSRNSSPPQSRAMSPSTSGNAAPPHEKELFVSDDRNSLDFEEDVFISPPSKKVSDLRNTSPSSSSRKMTSIEFKSVLPSDSRNKSPSKPKVASPSQSQIFPVPSRPGIGKETSHDNPGDSNLLANTVNPNISVAQAPLSTTGTVSRETGNRLNTAETIPAQRAPLQEPSSQLRYSPEDDLPGRDASNKHTPLDTNAKQEISNCLEVYVTTDDTSADSGNGIDKNSPNLCSNKNSRIPVNNLHKDKLNEHFPDDGICVSSSSNSNTEEQSETKPGNTVSKSVDVDPSDPSIEVHKKRHTIYVADKDEQDLLEGDLDFDSLAMRRGSASFDFSDYKPRHKITWSQHRSFSQERKLRKSLSCPSQSMGGWITAAKDRNKSPMVRKRTEAAKPNLAESSTSESEVEAKTTCDRSGTDEKSRNSQTKDHSSPFKHLDSTGGNGVNENEETLVSQRKSHMVNEYDESVSECKRLVTTGKTAESELDDKTKDRINVKRQKDTRTTKYHIQLLSASEAKTKDSGASSLTHTWSSSRGTGRDSFGKLRRKSSRRVKSLSVSKTCQNTHPYFFSLGDDPGSDVHSDDLFSRGKTDQMMVTGSSSPTSSCASASAAGTGNNVPGRTTSSLRRGRLARSKKWNTFDGDSMGSHQPSFLVPGATASLDQAAESGHSSGGGSDGAAKLDDTPNPAQLLHLRNSLKRRRASEGIGLKAENHEDEEGDEEDDEVLQIVIESKVLEYSNSPRRVNDDEFGNDDDEESIIPQSLTSGPTGDHSSLTQYESNAPTSVENSPLSHLGAPVVLLPESKVPTIAVAAPKLGDQVGFYVGSLSPKSGLSNRSDNSDWSDDELLSVRPDKRGDLVTRGQEDRVRGDWSPRLVDFSCRSESPLPKSLSISSTSGIEPSSTSEVKSPSSASFADPHDCKEQDVNTATASAASDLGYQQKDLSYQHEDLAPVAKVIVSCTKTSGIKECVDHQQSSTSGQTWDDSRDSVTKTKSATTFAKKPSDTLVNSSFLSTEDLIGGIHECASGNKTDEDKSKNTTDFGTAIQAINIESPAGNVSERFVNGQSNPRRLHRPQKETPLVSLRLRKMPMYEYEENVVAIDNAESLASTPRNAGKRVSPCRNCASDNEDYLKLSRPETNKPEPSSLSSPKRSPFFSSMNMLSPTASVCANADVWSTCSNSYTLSDSDLVSWRDFSLSDCCSSCQACKESKQAWPYEYDVQGEDSTGYFREKTLTPTKYRYMSNFLSGGLAEGHLSNVNLRKPTKWECRVKEERPSGVGFRHADEALFCFRCAEEPQVCPGRGASIRNCVTHCEPEPGDVLLTPTKFKRSRALSSSSTGPGRIDSNSQTWPERASQNSDLFLDQHCSYHDSPVLRAPLLTKPTQRWSRGSHPL</sequence>
<feature type="compositionally biased region" description="Polar residues" evidence="2">
    <location>
        <begin position="876"/>
        <end position="887"/>
    </location>
</feature>
<feature type="compositionally biased region" description="Basic and acidic residues" evidence="2">
    <location>
        <begin position="1047"/>
        <end position="1058"/>
    </location>
</feature>
<feature type="compositionally biased region" description="Low complexity" evidence="2">
    <location>
        <begin position="1742"/>
        <end position="1772"/>
    </location>
</feature>
<proteinExistence type="predicted"/>
<dbReference type="Pfam" id="PF00630">
    <property type="entry name" value="Filamin"/>
    <property type="match status" value="1"/>
</dbReference>
<feature type="compositionally biased region" description="Acidic residues" evidence="2">
    <location>
        <begin position="1573"/>
        <end position="1583"/>
    </location>
</feature>
<feature type="region of interest" description="Disordered" evidence="2">
    <location>
        <begin position="1990"/>
        <end position="2010"/>
    </location>
</feature>
<feature type="compositionally biased region" description="Basic residues" evidence="2">
    <location>
        <begin position="1404"/>
        <end position="1414"/>
    </location>
</feature>
<dbReference type="InterPro" id="IPR017868">
    <property type="entry name" value="Filamin/ABP280_repeat-like"/>
</dbReference>
<feature type="compositionally biased region" description="Polar residues" evidence="2">
    <location>
        <begin position="1476"/>
        <end position="1486"/>
    </location>
</feature>
<feature type="compositionally biased region" description="Low complexity" evidence="2">
    <location>
        <begin position="838"/>
        <end position="875"/>
    </location>
</feature>
<protein>
    <recommendedName>
        <fullName evidence="3">Calponin-homology (CH) domain-containing protein</fullName>
    </recommendedName>
</protein>
<reference evidence="4 5" key="1">
    <citation type="submission" date="2019-01" db="EMBL/GenBank/DDBJ databases">
        <title>A draft genome assembly of the solar-powered sea slug Elysia chlorotica.</title>
        <authorList>
            <person name="Cai H."/>
            <person name="Li Q."/>
            <person name="Fang X."/>
            <person name="Li J."/>
            <person name="Curtis N.E."/>
            <person name="Altenburger A."/>
            <person name="Shibata T."/>
            <person name="Feng M."/>
            <person name="Maeda T."/>
            <person name="Schwartz J.A."/>
            <person name="Shigenobu S."/>
            <person name="Lundholm N."/>
            <person name="Nishiyama T."/>
            <person name="Yang H."/>
            <person name="Hasebe M."/>
            <person name="Li S."/>
            <person name="Pierce S.K."/>
            <person name="Wang J."/>
        </authorList>
    </citation>
    <scope>NUCLEOTIDE SEQUENCE [LARGE SCALE GENOMIC DNA]</scope>
    <source>
        <strain evidence="4">EC2010</strain>
        <tissue evidence="4">Whole organism of an adult</tissue>
    </source>
</reference>
<feature type="region of interest" description="Disordered" evidence="2">
    <location>
        <begin position="1686"/>
        <end position="1707"/>
    </location>
</feature>
<keyword evidence="5" id="KW-1185">Reference proteome</keyword>
<feature type="compositionally biased region" description="Basic and acidic residues" evidence="2">
    <location>
        <begin position="1238"/>
        <end position="1253"/>
    </location>
</feature>
<evidence type="ECO:0000256" key="1">
    <source>
        <dbReference type="PROSITE-ProRule" id="PRU00087"/>
    </source>
</evidence>
<feature type="compositionally biased region" description="Low complexity" evidence="2">
    <location>
        <begin position="685"/>
        <end position="698"/>
    </location>
</feature>
<evidence type="ECO:0000256" key="2">
    <source>
        <dbReference type="SAM" id="MobiDB-lite"/>
    </source>
</evidence>
<feature type="compositionally biased region" description="Low complexity" evidence="2">
    <location>
        <begin position="1457"/>
        <end position="1475"/>
    </location>
</feature>
<feature type="region of interest" description="Disordered" evidence="2">
    <location>
        <begin position="774"/>
        <end position="995"/>
    </location>
</feature>
<dbReference type="PROSITE" id="PS50194">
    <property type="entry name" value="FILAMIN_REPEAT"/>
    <property type="match status" value="1"/>
</dbReference>
<feature type="compositionally biased region" description="Polar residues" evidence="2">
    <location>
        <begin position="504"/>
        <end position="516"/>
    </location>
</feature>
<feature type="compositionally biased region" description="Polar residues" evidence="2">
    <location>
        <begin position="824"/>
        <end position="837"/>
    </location>
</feature>